<dbReference type="Proteomes" id="UP000235994">
    <property type="component" value="Unassembled WGS sequence"/>
</dbReference>
<accession>A0A2N8KKE3</accession>
<keyword evidence="3" id="KW-1185">Reference proteome</keyword>
<dbReference type="InterPro" id="IPR004360">
    <property type="entry name" value="Glyas_Fos-R_dOase_dom"/>
</dbReference>
<dbReference type="InterPro" id="IPR037523">
    <property type="entry name" value="VOC_core"/>
</dbReference>
<proteinExistence type="predicted"/>
<feature type="domain" description="VOC" evidence="1">
    <location>
        <begin position="2"/>
        <end position="127"/>
    </location>
</feature>
<dbReference type="AlphaFoldDB" id="A0A2N8KKE3"/>
<dbReference type="PANTHER" id="PTHR36437">
    <property type="entry name" value="GLYOXALASE/BLEOMYCIN RESISTANCE PROTEIN/DIOXYGENASE"/>
    <property type="match status" value="1"/>
</dbReference>
<evidence type="ECO:0000313" key="3">
    <source>
        <dbReference type="Proteomes" id="UP000235994"/>
    </source>
</evidence>
<evidence type="ECO:0000259" key="1">
    <source>
        <dbReference type="PROSITE" id="PS51819"/>
    </source>
</evidence>
<dbReference type="RefSeq" id="WP_102772009.1">
    <property type="nucleotide sequence ID" value="NZ_POQS01000002.1"/>
</dbReference>
<organism evidence="2 3">
    <name type="scientific">Achromobacter pulmonis</name>
    <dbReference type="NCBI Taxonomy" id="1389932"/>
    <lineage>
        <taxon>Bacteria</taxon>
        <taxon>Pseudomonadati</taxon>
        <taxon>Pseudomonadota</taxon>
        <taxon>Betaproteobacteria</taxon>
        <taxon>Burkholderiales</taxon>
        <taxon>Alcaligenaceae</taxon>
        <taxon>Achromobacter</taxon>
    </lineage>
</organism>
<sequence length="129" mass="14155">MRIKLNSIFVDDQDKALRFYTEVLGFQKKNDIPMGAARWITVVSPDGPGDLELVLEPNSHPAANAYQTALRNDGIPVTAFESADLQEDVRRLKEKGVAFTVDPTPAGMVAIAIFSDTCGNLIQLYQMNG</sequence>
<dbReference type="Gene3D" id="3.10.180.10">
    <property type="entry name" value="2,3-Dihydroxybiphenyl 1,2-Dioxygenase, domain 1"/>
    <property type="match status" value="1"/>
</dbReference>
<dbReference type="PROSITE" id="PS51819">
    <property type="entry name" value="VOC"/>
    <property type="match status" value="1"/>
</dbReference>
<dbReference type="CDD" id="cd07263">
    <property type="entry name" value="VOC_like"/>
    <property type="match status" value="1"/>
</dbReference>
<evidence type="ECO:0000313" key="2">
    <source>
        <dbReference type="EMBL" id="PND33926.1"/>
    </source>
</evidence>
<dbReference type="EMBL" id="POQS01000002">
    <property type="protein sequence ID" value="PND33926.1"/>
    <property type="molecule type" value="Genomic_DNA"/>
</dbReference>
<reference evidence="2 3" key="1">
    <citation type="submission" date="2018-01" db="EMBL/GenBank/DDBJ databases">
        <title>The draft genome of an aniline degradation strain ANB-1.</title>
        <authorList>
            <person name="Zhang L."/>
            <person name="Jiang J."/>
        </authorList>
    </citation>
    <scope>NUCLEOTIDE SEQUENCE [LARGE SCALE GENOMIC DNA]</scope>
    <source>
        <strain evidence="2 3">ANB-1</strain>
    </source>
</reference>
<dbReference type="SUPFAM" id="SSF54593">
    <property type="entry name" value="Glyoxalase/Bleomycin resistance protein/Dihydroxybiphenyl dioxygenase"/>
    <property type="match status" value="1"/>
</dbReference>
<dbReference type="InterPro" id="IPR029068">
    <property type="entry name" value="Glyas_Bleomycin-R_OHBP_Dase"/>
</dbReference>
<protein>
    <submittedName>
        <fullName evidence="2">Glyoxalase</fullName>
    </submittedName>
</protein>
<dbReference type="Pfam" id="PF00903">
    <property type="entry name" value="Glyoxalase"/>
    <property type="match status" value="1"/>
</dbReference>
<name>A0A2N8KKE3_9BURK</name>
<comment type="caution">
    <text evidence="2">The sequence shown here is derived from an EMBL/GenBank/DDBJ whole genome shotgun (WGS) entry which is preliminary data.</text>
</comment>
<gene>
    <name evidence="2" type="ORF">C1I89_06635</name>
</gene>
<dbReference type="PANTHER" id="PTHR36437:SF2">
    <property type="entry name" value="GLYOXALASE_BLEOMYCIN RESISTANCE PROTEIN_DIOXYGENASE"/>
    <property type="match status" value="1"/>
</dbReference>